<feature type="compositionally biased region" description="Basic and acidic residues" evidence="3">
    <location>
        <begin position="558"/>
        <end position="568"/>
    </location>
</feature>
<dbReference type="Gene3D" id="3.30.420.40">
    <property type="match status" value="1"/>
</dbReference>
<dbReference type="CDD" id="cd10170">
    <property type="entry name" value="ASKHA_NBD_HSP70"/>
    <property type="match status" value="1"/>
</dbReference>
<evidence type="ECO:0000256" key="3">
    <source>
        <dbReference type="SAM" id="MobiDB-lite"/>
    </source>
</evidence>
<dbReference type="GO" id="GO:0140662">
    <property type="term" value="F:ATP-dependent protein folding chaperone"/>
    <property type="evidence" value="ECO:0007669"/>
    <property type="project" value="InterPro"/>
</dbReference>
<dbReference type="PANTHER" id="PTHR14187">
    <property type="entry name" value="ALPHA KINASE/ELONGATION FACTOR 2 KINASE"/>
    <property type="match status" value="1"/>
</dbReference>
<sequence>MNAARRLIVGIDYGTSNTAVAYALFKKSSKALPDVEVIGNWSIRDNSDKVPSDVAYDAQGKAVGYGFTIPEDAQTLQWVKLLLEPGQFSDSKQRRKPNTERMWKVYDDLEKLGKRPVAVIADYLSWLWTKVKDEIVQAESIKNLFERVEVTVVVTLPACWSDRAKEGMHNAVKQSGIAKDATFLKFASEPEAAAIYGLKSRVKKGEVDEGDCVIVCDAGGGTVDVVSYQIRSLDPLSVDQVVTAQGGFCGSAFINVEFETQLSSFLGSAFAKLSPKQLKLIRDDFEYRIKREYKPGCEKAFSIPVLGIQDDCKGRIKDGEILPNDAILEASFESIMSQVLGLVDEQKEGLEAKGLDGRLKGVLLVGGFGGSRFLHERIKQEYPEDEGISVWRGDRSWTAVVQGAVECEALSTSDHATVHSRLSSYNYGVEIRQGSKLKVQWLIRKGQILQEGTKAEPYALRMRDQPWLDIDEYVSLLVSIIRTDHDEVSDELAANTTPYAEVRCRVKTELRRHEKTELVQRDPKVWRIPAELVLALDGPMLSIKCRINGEEGPAVELQYKDDQDRRDSIWSTPSSIATTTRSGGSSFASSSTHSAANQLSPPPSPAHVPASFPGTPAVKPILPPGPANDTNKNRRSTASSLEQATSSPAEKKKWKRSWGGGLIPQDFVWK</sequence>
<evidence type="ECO:0000256" key="1">
    <source>
        <dbReference type="ARBA" id="ARBA00022741"/>
    </source>
</evidence>
<organism evidence="4 5">
    <name type="scientific">Hortaea werneckii</name>
    <name type="common">Black yeast</name>
    <name type="synonym">Cladosporium werneckii</name>
    <dbReference type="NCBI Taxonomy" id="91943"/>
    <lineage>
        <taxon>Eukaryota</taxon>
        <taxon>Fungi</taxon>
        <taxon>Dikarya</taxon>
        <taxon>Ascomycota</taxon>
        <taxon>Pezizomycotina</taxon>
        <taxon>Dothideomycetes</taxon>
        <taxon>Dothideomycetidae</taxon>
        <taxon>Mycosphaerellales</taxon>
        <taxon>Teratosphaeriaceae</taxon>
        <taxon>Hortaea</taxon>
    </lineage>
</organism>
<dbReference type="PANTHER" id="PTHR14187:SF5">
    <property type="entry name" value="HEAT SHOCK 70 KDA PROTEIN 12A"/>
    <property type="match status" value="1"/>
</dbReference>
<dbReference type="InterPro" id="IPR013126">
    <property type="entry name" value="Hsp_70_fam"/>
</dbReference>
<feature type="compositionally biased region" description="Polar residues" evidence="3">
    <location>
        <begin position="636"/>
        <end position="648"/>
    </location>
</feature>
<feature type="compositionally biased region" description="Low complexity" evidence="3">
    <location>
        <begin position="577"/>
        <end position="596"/>
    </location>
</feature>
<evidence type="ECO:0000256" key="2">
    <source>
        <dbReference type="ARBA" id="ARBA00022840"/>
    </source>
</evidence>
<dbReference type="EMBL" id="QWIO01000774">
    <property type="protein sequence ID" value="RMY85545.1"/>
    <property type="molecule type" value="Genomic_DNA"/>
</dbReference>
<feature type="region of interest" description="Disordered" evidence="3">
    <location>
        <begin position="558"/>
        <end position="660"/>
    </location>
</feature>
<keyword evidence="2" id="KW-0067">ATP-binding</keyword>
<dbReference type="Proteomes" id="UP000269539">
    <property type="component" value="Unassembled WGS sequence"/>
</dbReference>
<dbReference type="GO" id="GO:0005524">
    <property type="term" value="F:ATP binding"/>
    <property type="evidence" value="ECO:0007669"/>
    <property type="project" value="UniProtKB-KW"/>
</dbReference>
<reference evidence="4 5" key="1">
    <citation type="journal article" date="2018" name="BMC Genomics">
        <title>Genomic evidence for intraspecific hybridization in a clonal and extremely halotolerant yeast.</title>
        <authorList>
            <person name="Gostincar C."/>
            <person name="Stajich J.E."/>
            <person name="Zupancic J."/>
            <person name="Zalar P."/>
            <person name="Gunde-Cimerman N."/>
        </authorList>
    </citation>
    <scope>NUCLEOTIDE SEQUENCE [LARGE SCALE GENOMIC DNA]</scope>
    <source>
        <strain evidence="4 5">EXF-10513</strain>
    </source>
</reference>
<protein>
    <submittedName>
        <fullName evidence="4">Uncharacterized protein</fullName>
    </submittedName>
</protein>
<proteinExistence type="predicted"/>
<evidence type="ECO:0000313" key="4">
    <source>
        <dbReference type="EMBL" id="RMY85545.1"/>
    </source>
</evidence>
<dbReference type="InterPro" id="IPR043129">
    <property type="entry name" value="ATPase_NBD"/>
</dbReference>
<accession>A0A3M7F9N4</accession>
<dbReference type="VEuPathDB" id="FungiDB:BTJ68_07658"/>
<dbReference type="AlphaFoldDB" id="A0A3M7F9N4"/>
<keyword evidence="1" id="KW-0547">Nucleotide-binding</keyword>
<gene>
    <name evidence="4" type="ORF">D0864_07283</name>
</gene>
<comment type="caution">
    <text evidence="4">The sequence shown here is derived from an EMBL/GenBank/DDBJ whole genome shotgun (WGS) entry which is preliminary data.</text>
</comment>
<name>A0A3M7F9N4_HORWE</name>
<dbReference type="SUPFAM" id="SSF53067">
    <property type="entry name" value="Actin-like ATPase domain"/>
    <property type="match status" value="2"/>
</dbReference>
<dbReference type="Pfam" id="PF00012">
    <property type="entry name" value="HSP70"/>
    <property type="match status" value="1"/>
</dbReference>
<evidence type="ECO:0000313" key="5">
    <source>
        <dbReference type="Proteomes" id="UP000269539"/>
    </source>
</evidence>